<keyword evidence="2" id="KW-1185">Reference proteome</keyword>
<evidence type="ECO:0000313" key="1">
    <source>
        <dbReference type="EMBL" id="WUN83415.1"/>
    </source>
</evidence>
<protein>
    <recommendedName>
        <fullName evidence="3">Secreted protein</fullName>
    </recommendedName>
</protein>
<evidence type="ECO:0000313" key="2">
    <source>
        <dbReference type="Proteomes" id="UP001432312"/>
    </source>
</evidence>
<organism evidence="1 2">
    <name type="scientific">Streptomyces erythrochromogenes</name>
    <dbReference type="NCBI Taxonomy" id="285574"/>
    <lineage>
        <taxon>Bacteria</taxon>
        <taxon>Bacillati</taxon>
        <taxon>Actinomycetota</taxon>
        <taxon>Actinomycetes</taxon>
        <taxon>Kitasatosporales</taxon>
        <taxon>Streptomycetaceae</taxon>
        <taxon>Streptomyces</taxon>
    </lineage>
</organism>
<dbReference type="GeneID" id="95501537"/>
<evidence type="ECO:0008006" key="3">
    <source>
        <dbReference type="Google" id="ProtNLM"/>
    </source>
</evidence>
<dbReference type="EMBL" id="CP108036">
    <property type="protein sequence ID" value="WUN83415.1"/>
    <property type="molecule type" value="Genomic_DNA"/>
</dbReference>
<reference evidence="1" key="1">
    <citation type="submission" date="2022-10" db="EMBL/GenBank/DDBJ databases">
        <title>The complete genomes of actinobacterial strains from the NBC collection.</title>
        <authorList>
            <person name="Joergensen T.S."/>
            <person name="Alvarez Arevalo M."/>
            <person name="Sterndorff E.B."/>
            <person name="Faurdal D."/>
            <person name="Vuksanovic O."/>
            <person name="Mourched A.-S."/>
            <person name="Charusanti P."/>
            <person name="Shaw S."/>
            <person name="Blin K."/>
            <person name="Weber T."/>
        </authorList>
    </citation>
    <scope>NUCLEOTIDE SEQUENCE</scope>
    <source>
        <strain evidence="1">NBC_00303</strain>
    </source>
</reference>
<gene>
    <name evidence="1" type="ORF">OHA91_35830</name>
</gene>
<sequence>MPVVITIGSLALISVSMSSCGTRSVVIQCIVLPAPPVSWTVTVGVCFRADTSTSRTLATPSPARSRFTVASSSGICVGEDGTTCTSLSLPFSTSATVSANHIALLSE</sequence>
<accession>A0ABZ1QLZ2</accession>
<name>A0ABZ1QLZ2_9ACTN</name>
<proteinExistence type="predicted"/>
<dbReference type="RefSeq" id="WP_328740760.1">
    <property type="nucleotide sequence ID" value="NZ_CP108036.1"/>
</dbReference>
<dbReference type="Proteomes" id="UP001432312">
    <property type="component" value="Chromosome"/>
</dbReference>